<dbReference type="AlphaFoldDB" id="A0A9X4JVE9"/>
<keyword evidence="2" id="KW-1185">Reference proteome</keyword>
<dbReference type="Proteomes" id="UP001154312">
    <property type="component" value="Unassembled WGS sequence"/>
</dbReference>
<comment type="caution">
    <text evidence="1">The sequence shown here is derived from an EMBL/GenBank/DDBJ whole genome shotgun (WGS) entry which is preliminary data.</text>
</comment>
<dbReference type="EMBL" id="JAKOAV010000011">
    <property type="protein sequence ID" value="MDF9408201.1"/>
    <property type="molecule type" value="Genomic_DNA"/>
</dbReference>
<dbReference type="RefSeq" id="WP_277443494.1">
    <property type="nucleotide sequence ID" value="NZ_JAKOAV010000011.1"/>
</dbReference>
<reference evidence="1" key="1">
    <citation type="submission" date="2022-02" db="EMBL/GenBank/DDBJ databases">
        <authorList>
            <person name="Leng L."/>
        </authorList>
    </citation>
    <scope>NUCLEOTIDE SEQUENCE</scope>
    <source>
        <strain evidence="1">JI</strain>
    </source>
</reference>
<evidence type="ECO:0000313" key="2">
    <source>
        <dbReference type="Proteomes" id="UP001154312"/>
    </source>
</evidence>
<gene>
    <name evidence="1" type="ORF">L7E55_07485</name>
</gene>
<proteinExistence type="predicted"/>
<accession>A0A9X4JVE9</accession>
<evidence type="ECO:0000313" key="1">
    <source>
        <dbReference type="EMBL" id="MDF9408201.1"/>
    </source>
</evidence>
<protein>
    <submittedName>
        <fullName evidence="1">Uncharacterized protein</fullName>
    </submittedName>
</protein>
<sequence>MKQKPVLCIRGCAGPSLIKQLARYLDRQITACQEWLEGPDKPSDQLMTKAVLITSAVYIAAHLILRICRGG</sequence>
<organism evidence="1 2">
    <name type="scientific">Pelotomaculum isophthalicicum JI</name>
    <dbReference type="NCBI Taxonomy" id="947010"/>
    <lineage>
        <taxon>Bacteria</taxon>
        <taxon>Bacillati</taxon>
        <taxon>Bacillota</taxon>
        <taxon>Clostridia</taxon>
        <taxon>Eubacteriales</taxon>
        <taxon>Desulfotomaculaceae</taxon>
        <taxon>Pelotomaculum</taxon>
    </lineage>
</organism>
<name>A0A9X4JVE9_9FIRM</name>